<reference evidence="1 2" key="1">
    <citation type="submission" date="2019-08" db="EMBL/GenBank/DDBJ databases">
        <title>Complete genomes of the Campylobacter fetus subsp. venerealis, Campylobacter lari subsp. concheus, Campylobacter sputorum bv. sputorum and Campylobacter volucris type strains.</title>
        <authorList>
            <person name="Miller W.G."/>
            <person name="Yee E."/>
        </authorList>
    </citation>
    <scope>NUCLEOTIDE SEQUENCE [LARGE SCALE GENOMIC DNA]</scope>
    <source>
        <strain evidence="1 2">NCTC 10354</strain>
    </source>
</reference>
<gene>
    <name evidence="1" type="ORF">CFVT_0675</name>
</gene>
<dbReference type="RefSeq" id="WP_025370330.1">
    <property type="nucleotide sequence ID" value="NZ_CP043435.1"/>
</dbReference>
<dbReference type="AlphaFoldDB" id="A0AAE6IYE1"/>
<dbReference type="Proteomes" id="UP000322035">
    <property type="component" value="Chromosome"/>
</dbReference>
<evidence type="ECO:0000313" key="1">
    <source>
        <dbReference type="EMBL" id="QEL44633.1"/>
    </source>
</evidence>
<name>A0AAE6IYE1_CAMFE</name>
<organism evidence="1 2">
    <name type="scientific">Campylobacter fetus subsp. venerealis NCTC 10354</name>
    <dbReference type="NCBI Taxonomy" id="983328"/>
    <lineage>
        <taxon>Bacteria</taxon>
        <taxon>Pseudomonadati</taxon>
        <taxon>Campylobacterota</taxon>
        <taxon>Epsilonproteobacteria</taxon>
        <taxon>Campylobacterales</taxon>
        <taxon>Campylobacteraceae</taxon>
        <taxon>Campylobacter</taxon>
        <taxon>Campylobacter fetus subsp. venerealis bv. venerealis</taxon>
    </lineage>
</organism>
<accession>A0AAE6IYE1</accession>
<dbReference type="EMBL" id="CP043435">
    <property type="protein sequence ID" value="QEL44633.1"/>
    <property type="molecule type" value="Genomic_DNA"/>
</dbReference>
<proteinExistence type="predicted"/>
<evidence type="ECO:0008006" key="3">
    <source>
        <dbReference type="Google" id="ProtNLM"/>
    </source>
</evidence>
<protein>
    <recommendedName>
        <fullName evidence="3">Phage head morphogenesis domain-containing protein</fullName>
    </recommendedName>
</protein>
<sequence>MAETLKEKFKGVLSANTSYFEGVSDHIISQAQNIARVNQSSKYGVKHYKVLARIDSRTSDICRSMNGRIIPASHIEAQSNNIQNAKDINEKKAAAIWRNEPFLGKILPSNFGLPPYHFRCRTELVPVWINEEEIDGVKMKNTSPLSKDEVVKHIDKTGVERYANKKTFNHSISSNKRKISSSDSVKALNSILKIAPHKDYQNRSVAISQNGYFMIFNGDYLYNIFKPSRNLEKYFKDSAVLNKVEIIKWKFSIFA</sequence>
<evidence type="ECO:0000313" key="2">
    <source>
        <dbReference type="Proteomes" id="UP000322035"/>
    </source>
</evidence>